<proteinExistence type="predicted"/>
<name>A0A1F5HJW7_9BACT</name>
<keyword evidence="1" id="KW-0472">Membrane</keyword>
<evidence type="ECO:0000313" key="2">
    <source>
        <dbReference type="EMBL" id="OGE04309.1"/>
    </source>
</evidence>
<reference evidence="2 3" key="1">
    <citation type="journal article" date="2016" name="Nat. Commun.">
        <title>Thousands of microbial genomes shed light on interconnected biogeochemical processes in an aquifer system.</title>
        <authorList>
            <person name="Anantharaman K."/>
            <person name="Brown C.T."/>
            <person name="Hug L.A."/>
            <person name="Sharon I."/>
            <person name="Castelle C.J."/>
            <person name="Probst A.J."/>
            <person name="Thomas B.C."/>
            <person name="Singh A."/>
            <person name="Wilkins M.J."/>
            <person name="Karaoz U."/>
            <person name="Brodie E.L."/>
            <person name="Williams K.H."/>
            <person name="Hubbard S.S."/>
            <person name="Banfield J.F."/>
        </authorList>
    </citation>
    <scope>NUCLEOTIDE SEQUENCE [LARGE SCALE GENOMIC DNA]</scope>
</reference>
<dbReference type="PROSITE" id="PS00409">
    <property type="entry name" value="PROKAR_NTER_METHYL"/>
    <property type="match status" value="1"/>
</dbReference>
<dbReference type="Pfam" id="PF07963">
    <property type="entry name" value="N_methyl"/>
    <property type="match status" value="1"/>
</dbReference>
<protein>
    <recommendedName>
        <fullName evidence="4">Prepilin-type N-terminal cleavage/methylation domain-containing protein</fullName>
    </recommendedName>
</protein>
<evidence type="ECO:0000313" key="3">
    <source>
        <dbReference type="Proteomes" id="UP000178369"/>
    </source>
</evidence>
<keyword evidence="1" id="KW-0812">Transmembrane</keyword>
<comment type="caution">
    <text evidence="2">The sequence shown here is derived from an EMBL/GenBank/DDBJ whole genome shotgun (WGS) entry which is preliminary data.</text>
</comment>
<sequence length="136" mass="14659">MPVLNTKRGFTLVEILLSIFLILAIVSILFATSGTFVSSRKSSLQGVATKIASREIENLRNTAFASLPNCPSPTGCNITVAEEPDLSKLPSSSATKTIDDYESSNKIKLVTINVNWTENAATQNIKLETLISENGL</sequence>
<dbReference type="EMBL" id="MFBL01000038">
    <property type="protein sequence ID" value="OGE04309.1"/>
    <property type="molecule type" value="Genomic_DNA"/>
</dbReference>
<dbReference type="InterPro" id="IPR012902">
    <property type="entry name" value="N_methyl_site"/>
</dbReference>
<keyword evidence="1" id="KW-1133">Transmembrane helix</keyword>
<evidence type="ECO:0008006" key="4">
    <source>
        <dbReference type="Google" id="ProtNLM"/>
    </source>
</evidence>
<feature type="transmembrane region" description="Helical" evidence="1">
    <location>
        <begin position="15"/>
        <end position="37"/>
    </location>
</feature>
<accession>A0A1F5HJW7</accession>
<dbReference type="AlphaFoldDB" id="A0A1F5HJW7"/>
<organism evidence="2 3">
    <name type="scientific">Candidatus Curtissbacteria bacterium RIFCSPHIGHO2_12_FULL_41_17</name>
    <dbReference type="NCBI Taxonomy" id="1797722"/>
    <lineage>
        <taxon>Bacteria</taxon>
        <taxon>Candidatus Curtissiibacteriota</taxon>
    </lineage>
</organism>
<dbReference type="Proteomes" id="UP000178369">
    <property type="component" value="Unassembled WGS sequence"/>
</dbReference>
<gene>
    <name evidence="2" type="ORF">A3F45_04470</name>
</gene>
<evidence type="ECO:0000256" key="1">
    <source>
        <dbReference type="SAM" id="Phobius"/>
    </source>
</evidence>